<dbReference type="GO" id="GO:0015254">
    <property type="term" value="F:glycerol channel activity"/>
    <property type="evidence" value="ECO:0007669"/>
    <property type="project" value="TreeGrafter"/>
</dbReference>
<feature type="non-terminal residue" evidence="10">
    <location>
        <position position="127"/>
    </location>
</feature>
<evidence type="ECO:0000256" key="9">
    <source>
        <dbReference type="SAM" id="Phobius"/>
    </source>
</evidence>
<dbReference type="Pfam" id="PF00230">
    <property type="entry name" value="MIP"/>
    <property type="match status" value="1"/>
</dbReference>
<accession>A0AAV5VDY5</accession>
<feature type="transmembrane region" description="Helical" evidence="9">
    <location>
        <begin position="101"/>
        <end position="123"/>
    </location>
</feature>
<comment type="subcellular location">
    <subcellularLocation>
        <location evidence="1">Membrane</location>
        <topology evidence="1">Multi-pass membrane protein</topology>
    </subcellularLocation>
</comment>
<dbReference type="GO" id="GO:0015250">
    <property type="term" value="F:water channel activity"/>
    <property type="evidence" value="ECO:0007669"/>
    <property type="project" value="TreeGrafter"/>
</dbReference>
<dbReference type="AlphaFoldDB" id="A0AAV5VDY5"/>
<dbReference type="PRINTS" id="PR00783">
    <property type="entry name" value="MINTRINSICP"/>
</dbReference>
<keyword evidence="3 8" id="KW-0813">Transport</keyword>
<evidence type="ECO:0000256" key="4">
    <source>
        <dbReference type="ARBA" id="ARBA00022692"/>
    </source>
</evidence>
<proteinExistence type="inferred from homology"/>
<dbReference type="InterPro" id="IPR050363">
    <property type="entry name" value="MIP/Aquaporin"/>
</dbReference>
<organism evidence="10 11">
    <name type="scientific">Pristionchus fissidentatus</name>
    <dbReference type="NCBI Taxonomy" id="1538716"/>
    <lineage>
        <taxon>Eukaryota</taxon>
        <taxon>Metazoa</taxon>
        <taxon>Ecdysozoa</taxon>
        <taxon>Nematoda</taxon>
        <taxon>Chromadorea</taxon>
        <taxon>Rhabditida</taxon>
        <taxon>Rhabditina</taxon>
        <taxon>Diplogasteromorpha</taxon>
        <taxon>Diplogasteroidea</taxon>
        <taxon>Neodiplogasteridae</taxon>
        <taxon>Pristionchus</taxon>
    </lineage>
</organism>
<dbReference type="GO" id="GO:0016323">
    <property type="term" value="C:basolateral plasma membrane"/>
    <property type="evidence" value="ECO:0007669"/>
    <property type="project" value="TreeGrafter"/>
</dbReference>
<keyword evidence="4 8" id="KW-0812">Transmembrane</keyword>
<evidence type="ECO:0000256" key="2">
    <source>
        <dbReference type="ARBA" id="ARBA00006175"/>
    </source>
</evidence>
<evidence type="ECO:0000313" key="11">
    <source>
        <dbReference type="Proteomes" id="UP001432322"/>
    </source>
</evidence>
<evidence type="ECO:0008006" key="12">
    <source>
        <dbReference type="Google" id="ProtNLM"/>
    </source>
</evidence>
<dbReference type="Gene3D" id="1.20.1080.10">
    <property type="entry name" value="Glycerol uptake facilitator protein"/>
    <property type="match status" value="1"/>
</dbReference>
<evidence type="ECO:0000256" key="7">
    <source>
        <dbReference type="ARBA" id="ARBA00045280"/>
    </source>
</evidence>
<gene>
    <name evidence="10" type="ORF">PFISCL1PPCAC_7720</name>
</gene>
<keyword evidence="5 9" id="KW-1133">Transmembrane helix</keyword>
<comment type="function">
    <text evidence="7">Aquaglyceroporin that may modulate the water content and osmolytes during anhydrobiosis.</text>
</comment>
<feature type="non-terminal residue" evidence="10">
    <location>
        <position position="1"/>
    </location>
</feature>
<evidence type="ECO:0000256" key="8">
    <source>
        <dbReference type="RuleBase" id="RU000477"/>
    </source>
</evidence>
<dbReference type="PANTHER" id="PTHR43829">
    <property type="entry name" value="AQUAPORIN OR AQUAGLYCEROPORIN RELATED"/>
    <property type="match status" value="1"/>
</dbReference>
<dbReference type="EMBL" id="BTSY01000002">
    <property type="protein sequence ID" value="GMT16423.1"/>
    <property type="molecule type" value="Genomic_DNA"/>
</dbReference>
<comment type="similarity">
    <text evidence="2 8">Belongs to the MIP/aquaporin (TC 1.A.8) family.</text>
</comment>
<feature type="transmembrane region" description="Helical" evidence="9">
    <location>
        <begin position="21"/>
        <end position="47"/>
    </location>
</feature>
<feature type="transmembrane region" description="Helical" evidence="9">
    <location>
        <begin position="53"/>
        <end position="75"/>
    </location>
</feature>
<reference evidence="10" key="1">
    <citation type="submission" date="2023-10" db="EMBL/GenBank/DDBJ databases">
        <title>Genome assembly of Pristionchus species.</title>
        <authorList>
            <person name="Yoshida K."/>
            <person name="Sommer R.J."/>
        </authorList>
    </citation>
    <scope>NUCLEOTIDE SEQUENCE</scope>
    <source>
        <strain evidence="10">RS5133</strain>
    </source>
</reference>
<evidence type="ECO:0000256" key="1">
    <source>
        <dbReference type="ARBA" id="ARBA00004141"/>
    </source>
</evidence>
<dbReference type="PANTHER" id="PTHR43829:SF5">
    <property type="entry name" value="AQUAPORIN-9"/>
    <property type="match status" value="1"/>
</dbReference>
<protein>
    <recommendedName>
        <fullName evidence="12">Aquaporin</fullName>
    </recommendedName>
</protein>
<sequence length="127" mass="14233">VAAQRVIVEKARRRVIIREHLLRELLAEFGATFILVFLGLCNVAQFVLSGERVNSWLAVNVGWGLIITFAIYTAARTSGSHMNPAISFMSYTFGHLSLQKFLLYSLMQFAGSFIGAAAMYGFYTRLF</sequence>
<evidence type="ECO:0000256" key="6">
    <source>
        <dbReference type="ARBA" id="ARBA00023136"/>
    </source>
</evidence>
<name>A0AAV5VDY5_9BILA</name>
<evidence type="ECO:0000313" key="10">
    <source>
        <dbReference type="EMBL" id="GMT16423.1"/>
    </source>
</evidence>
<keyword evidence="6 9" id="KW-0472">Membrane</keyword>
<dbReference type="SUPFAM" id="SSF81338">
    <property type="entry name" value="Aquaporin-like"/>
    <property type="match status" value="1"/>
</dbReference>
<dbReference type="InterPro" id="IPR023271">
    <property type="entry name" value="Aquaporin-like"/>
</dbReference>
<evidence type="ECO:0000256" key="3">
    <source>
        <dbReference type="ARBA" id="ARBA00022448"/>
    </source>
</evidence>
<keyword evidence="11" id="KW-1185">Reference proteome</keyword>
<comment type="caution">
    <text evidence="10">The sequence shown here is derived from an EMBL/GenBank/DDBJ whole genome shotgun (WGS) entry which is preliminary data.</text>
</comment>
<dbReference type="InterPro" id="IPR000425">
    <property type="entry name" value="MIP"/>
</dbReference>
<evidence type="ECO:0000256" key="5">
    <source>
        <dbReference type="ARBA" id="ARBA00022989"/>
    </source>
</evidence>
<dbReference type="Proteomes" id="UP001432322">
    <property type="component" value="Unassembled WGS sequence"/>
</dbReference>